<dbReference type="EMBL" id="FQZG01000084">
    <property type="protein sequence ID" value="SHJ80519.1"/>
    <property type="molecule type" value="Genomic_DNA"/>
</dbReference>
<dbReference type="STRING" id="1123357.SAMN02745244_03300"/>
<keyword evidence="3" id="KW-1185">Reference proteome</keyword>
<name>A0A1M6MAN4_9ACTN</name>
<accession>A0A1M6MAN4</accession>
<protein>
    <submittedName>
        <fullName evidence="2">Uncharacterized protein</fullName>
    </submittedName>
</protein>
<feature type="compositionally biased region" description="Basic residues" evidence="1">
    <location>
        <begin position="23"/>
        <end position="35"/>
    </location>
</feature>
<organism evidence="2 3">
    <name type="scientific">Tessaracoccus bendigoensis DSM 12906</name>
    <dbReference type="NCBI Taxonomy" id="1123357"/>
    <lineage>
        <taxon>Bacteria</taxon>
        <taxon>Bacillati</taxon>
        <taxon>Actinomycetota</taxon>
        <taxon>Actinomycetes</taxon>
        <taxon>Propionibacteriales</taxon>
        <taxon>Propionibacteriaceae</taxon>
        <taxon>Tessaracoccus</taxon>
    </lineage>
</organism>
<sequence>ATNRWCPRPSPPPGCSTDERGGPHRSHPARRRYLRKGSSPAIHRRYQPSDVATSDPASIPAIRLVTSDPAPLPAERLVTSGIRLVSSNTAGIGHKSLVSTTITTTRQLDGRARQASQSPSPAPPRAPRRHLRQSINGRFGSRRRPNGSPRRSGCLTKAGFPLRPFVEALTLSGVLGPKPDAERITAIAHATFADGHESFARPSAPSPDKPPSPLSVAAAHQRHRHGGPIMPGTLAHPHSGTSALPERNIHSRSSRIASWRLALSHFTVETCDTRLEFSSFTVCPSSWRAVFRETSFQNAQR</sequence>
<gene>
    <name evidence="2" type="ORF">SAMN02745244_03300</name>
</gene>
<dbReference type="AlphaFoldDB" id="A0A1M6MAN4"/>
<evidence type="ECO:0000313" key="2">
    <source>
        <dbReference type="EMBL" id="SHJ80519.1"/>
    </source>
</evidence>
<proteinExistence type="predicted"/>
<feature type="region of interest" description="Disordered" evidence="1">
    <location>
        <begin position="197"/>
        <end position="222"/>
    </location>
</feature>
<feature type="region of interest" description="Disordered" evidence="1">
    <location>
        <begin position="1"/>
        <end position="56"/>
    </location>
</feature>
<dbReference type="Proteomes" id="UP000184512">
    <property type="component" value="Unassembled WGS sequence"/>
</dbReference>
<feature type="compositionally biased region" description="Pro residues" evidence="1">
    <location>
        <begin position="204"/>
        <end position="213"/>
    </location>
</feature>
<feature type="region of interest" description="Disordered" evidence="1">
    <location>
        <begin position="105"/>
        <end position="157"/>
    </location>
</feature>
<evidence type="ECO:0000313" key="3">
    <source>
        <dbReference type="Proteomes" id="UP000184512"/>
    </source>
</evidence>
<feature type="non-terminal residue" evidence="2">
    <location>
        <position position="1"/>
    </location>
</feature>
<evidence type="ECO:0000256" key="1">
    <source>
        <dbReference type="SAM" id="MobiDB-lite"/>
    </source>
</evidence>
<reference evidence="2 3" key="1">
    <citation type="submission" date="2016-11" db="EMBL/GenBank/DDBJ databases">
        <authorList>
            <person name="Jaros S."/>
            <person name="Januszkiewicz K."/>
            <person name="Wedrychowicz H."/>
        </authorList>
    </citation>
    <scope>NUCLEOTIDE SEQUENCE [LARGE SCALE GENOMIC DNA]</scope>
    <source>
        <strain evidence="2 3">DSM 12906</strain>
    </source>
</reference>